<dbReference type="PATRIC" id="fig|1348973.3.peg.4497"/>
<feature type="signal peptide" evidence="1">
    <location>
        <begin position="1"/>
        <end position="20"/>
    </location>
</feature>
<dbReference type="OrthoDB" id="9810153at2"/>
<sequence>MKKQIIVGWLLLLFSFALPAQISYADAQPGDVIITLGENLTPEQQEAIKQEMGYQEGDTIVTVSNAEEHKYLGQYISKAQIGSKAISSAKITLKEAGSGLNVETKNISWVTEDMYSNSLITAGVKDADIYVTAPFEVSGTAGLTGILKAYEVSGEKVIPEEQKQIANEEMVKTAQLGERIGADAATALFTRIKEEIANNPNLTDEQVSALIDRIAAELGIQLTDTEKQGLIDLFNKMKNMNIDWNQVKNDLVYVSERLQEFMKDERTQGIMKNIIDGLIAFLNWLKGLFGAAEA</sequence>
<feature type="chain" id="PRO_5038331158" evidence="1">
    <location>
        <begin position="21"/>
        <end position="294"/>
    </location>
</feature>
<gene>
    <name evidence="2" type="ORF">M670_04628</name>
</gene>
<reference evidence="2 3" key="1">
    <citation type="submission" date="2014-04" db="EMBL/GenBank/DDBJ databases">
        <title>Draft genome sequence of Bacillus azotoformans MEV2011, a (co-) denitrifying strain unable to grow in the presence of oxygen.</title>
        <authorList>
            <person name="Nielsen M."/>
            <person name="Schreiber L."/>
            <person name="Finster K."/>
            <person name="Schramm A."/>
        </authorList>
    </citation>
    <scope>NUCLEOTIDE SEQUENCE [LARGE SCALE GENOMIC DNA]</scope>
    <source>
        <strain evidence="2 3">MEV2011</strain>
    </source>
</reference>
<accession>A0A072NSI7</accession>
<keyword evidence="1" id="KW-0732">Signal</keyword>
<dbReference type="InterPro" id="IPR009343">
    <property type="entry name" value="DUF1002"/>
</dbReference>
<evidence type="ECO:0000313" key="3">
    <source>
        <dbReference type="Proteomes" id="UP000027936"/>
    </source>
</evidence>
<dbReference type="Proteomes" id="UP000027936">
    <property type="component" value="Unassembled WGS sequence"/>
</dbReference>
<name>A0A072NSI7_SCHAZ</name>
<evidence type="ECO:0000256" key="1">
    <source>
        <dbReference type="SAM" id="SignalP"/>
    </source>
</evidence>
<protein>
    <submittedName>
        <fullName evidence="2">Putative secreted protein</fullName>
    </submittedName>
</protein>
<dbReference type="EMBL" id="JJRY01000033">
    <property type="protein sequence ID" value="KEF36175.1"/>
    <property type="molecule type" value="Genomic_DNA"/>
</dbReference>
<evidence type="ECO:0000313" key="2">
    <source>
        <dbReference type="EMBL" id="KEF36175.1"/>
    </source>
</evidence>
<dbReference type="Pfam" id="PF06207">
    <property type="entry name" value="DUF1002"/>
    <property type="match status" value="1"/>
</dbReference>
<comment type="caution">
    <text evidence="2">The sequence shown here is derived from an EMBL/GenBank/DDBJ whole genome shotgun (WGS) entry which is preliminary data.</text>
</comment>
<dbReference type="RefSeq" id="WP_035198706.1">
    <property type="nucleotide sequence ID" value="NZ_JJRY01000033.1"/>
</dbReference>
<organism evidence="2 3">
    <name type="scientific">Schinkia azotoformans MEV2011</name>
    <dbReference type="NCBI Taxonomy" id="1348973"/>
    <lineage>
        <taxon>Bacteria</taxon>
        <taxon>Bacillati</taxon>
        <taxon>Bacillota</taxon>
        <taxon>Bacilli</taxon>
        <taxon>Bacillales</taxon>
        <taxon>Bacillaceae</taxon>
        <taxon>Calidifontibacillus/Schinkia group</taxon>
        <taxon>Schinkia</taxon>
    </lineage>
</organism>
<proteinExistence type="predicted"/>
<dbReference type="AlphaFoldDB" id="A0A072NSI7"/>